<protein>
    <recommendedName>
        <fullName evidence="3">BTB domain-containing protein</fullName>
    </recommendedName>
</protein>
<organism evidence="1 2">
    <name type="scientific">Epicoccum nigrum</name>
    <name type="common">Soil fungus</name>
    <name type="synonym">Epicoccum purpurascens</name>
    <dbReference type="NCBI Taxonomy" id="105696"/>
    <lineage>
        <taxon>Eukaryota</taxon>
        <taxon>Fungi</taxon>
        <taxon>Dikarya</taxon>
        <taxon>Ascomycota</taxon>
        <taxon>Pezizomycotina</taxon>
        <taxon>Dothideomycetes</taxon>
        <taxon>Pleosporomycetidae</taxon>
        <taxon>Pleosporales</taxon>
        <taxon>Pleosporineae</taxon>
        <taxon>Didymellaceae</taxon>
        <taxon>Epicoccum</taxon>
    </lineage>
</organism>
<evidence type="ECO:0008006" key="3">
    <source>
        <dbReference type="Google" id="ProtNLM"/>
    </source>
</evidence>
<name>A0A1Y2M5T9_EPING</name>
<keyword evidence="2" id="KW-1185">Reference proteome</keyword>
<dbReference type="AlphaFoldDB" id="A0A1Y2M5T9"/>
<proteinExistence type="predicted"/>
<dbReference type="InParanoid" id="A0A1Y2M5T9"/>
<evidence type="ECO:0000313" key="2">
    <source>
        <dbReference type="Proteomes" id="UP000193240"/>
    </source>
</evidence>
<sequence>MAPTVHVIDPDYDTVIVLKDPSTEFGGEYVLRPPGSGGATENHYQVSSRHLQLASPWFKRTMAAATWAESKLENGKYQTKQVPRVINLELLAKVDVLVDYYECGEAIEMFTAMWINEVKKTAIPSVYCRDLVLWI</sequence>
<accession>A0A1Y2M5T9</accession>
<reference evidence="1 2" key="1">
    <citation type="journal article" date="2017" name="Genome Announc.">
        <title>Genome sequence of the saprophytic ascomycete Epicoccum nigrum ICMP 19927 strain isolated from New Zealand.</title>
        <authorList>
            <person name="Fokin M."/>
            <person name="Fleetwood D."/>
            <person name="Weir B.S."/>
            <person name="Villas-Boas S.G."/>
        </authorList>
    </citation>
    <scope>NUCLEOTIDE SEQUENCE [LARGE SCALE GENOMIC DNA]</scope>
    <source>
        <strain evidence="1 2">ICMP 19927</strain>
    </source>
</reference>
<dbReference type="Proteomes" id="UP000193240">
    <property type="component" value="Unassembled WGS sequence"/>
</dbReference>
<evidence type="ECO:0000313" key="1">
    <source>
        <dbReference type="EMBL" id="OSS51431.1"/>
    </source>
</evidence>
<gene>
    <name evidence="1" type="ORF">B5807_03604</name>
</gene>
<dbReference type="EMBL" id="KZ107840">
    <property type="protein sequence ID" value="OSS51431.1"/>
    <property type="molecule type" value="Genomic_DNA"/>
</dbReference>
<dbReference type="STRING" id="105696.A0A1Y2M5T9"/>